<accession>A0A6J1LHI3</accession>
<comment type="similarity">
    <text evidence="2">Belongs to the ANKLE2 family.</text>
</comment>
<dbReference type="InterPro" id="IPR056237">
    <property type="entry name" value="ANKLE2_3rd"/>
</dbReference>
<dbReference type="AlphaFoldDB" id="A0A6J1LHI3"/>
<dbReference type="PANTHER" id="PTHR12349:SF4">
    <property type="entry name" value="ANKYRIN REPEAT AND LEM DOMAIN-CONTAINING PROTEIN 2"/>
    <property type="match status" value="1"/>
</dbReference>
<dbReference type="Proteomes" id="UP000504633">
    <property type="component" value="Unplaced"/>
</dbReference>
<dbReference type="GO" id="GO:0007399">
    <property type="term" value="P:nervous system development"/>
    <property type="evidence" value="ECO:0007669"/>
    <property type="project" value="UniProtKB-ARBA"/>
</dbReference>
<evidence type="ECO:0000256" key="5">
    <source>
        <dbReference type="ARBA" id="ARBA00023043"/>
    </source>
</evidence>
<dbReference type="SUPFAM" id="SSF48403">
    <property type="entry name" value="Ankyrin repeat"/>
    <property type="match status" value="1"/>
</dbReference>
<comment type="subcellular location">
    <subcellularLocation>
        <location evidence="1">Endoplasmic reticulum</location>
    </subcellularLocation>
</comment>
<feature type="region of interest" description="Disordered" evidence="8">
    <location>
        <begin position="889"/>
        <end position="911"/>
    </location>
</feature>
<feature type="compositionally biased region" description="Acidic residues" evidence="8">
    <location>
        <begin position="899"/>
        <end position="909"/>
    </location>
</feature>
<evidence type="ECO:0000256" key="3">
    <source>
        <dbReference type="ARBA" id="ARBA00022618"/>
    </source>
</evidence>
<evidence type="ECO:0000256" key="8">
    <source>
        <dbReference type="SAM" id="MobiDB-lite"/>
    </source>
</evidence>
<dbReference type="GeneID" id="111596563"/>
<protein>
    <submittedName>
        <fullName evidence="11">Uncharacterized protein LOC111596563</fullName>
    </submittedName>
</protein>
<reference evidence="11" key="1">
    <citation type="submission" date="2025-08" db="UniProtKB">
        <authorList>
            <consortium name="RefSeq"/>
        </authorList>
    </citation>
    <scope>IDENTIFICATION</scope>
    <source>
        <strain evidence="11">15085-1641.00</strain>
        <tissue evidence="11">Whole body</tissue>
    </source>
</reference>
<dbReference type="FunFam" id="1.25.40.20:FF:000072">
    <property type="entry name" value="Ankyrin repeat and LEM domain containing 2"/>
    <property type="match status" value="1"/>
</dbReference>
<dbReference type="Gene3D" id="1.25.40.20">
    <property type="entry name" value="Ankyrin repeat-containing domain"/>
    <property type="match status" value="1"/>
</dbReference>
<evidence type="ECO:0000256" key="2">
    <source>
        <dbReference type="ARBA" id="ARBA00007597"/>
    </source>
</evidence>
<dbReference type="Pfam" id="PF24567">
    <property type="entry name" value="ANKLE2_3rd"/>
    <property type="match status" value="2"/>
</dbReference>
<feature type="repeat" description="ANK" evidence="7">
    <location>
        <begin position="312"/>
        <end position="332"/>
    </location>
</feature>
<keyword evidence="10" id="KW-1185">Reference proteome</keyword>
<feature type="domain" description="ANKLE2 third alpha/beta" evidence="9">
    <location>
        <begin position="582"/>
        <end position="611"/>
    </location>
</feature>
<keyword evidence="3" id="KW-0132">Cell division</keyword>
<dbReference type="InterPro" id="IPR036770">
    <property type="entry name" value="Ankyrin_rpt-contain_sf"/>
</dbReference>
<organism evidence="10 11">
    <name type="scientific">Drosophila hydei</name>
    <name type="common">Fruit fly</name>
    <dbReference type="NCBI Taxonomy" id="7224"/>
    <lineage>
        <taxon>Eukaryota</taxon>
        <taxon>Metazoa</taxon>
        <taxon>Ecdysozoa</taxon>
        <taxon>Arthropoda</taxon>
        <taxon>Hexapoda</taxon>
        <taxon>Insecta</taxon>
        <taxon>Pterygota</taxon>
        <taxon>Neoptera</taxon>
        <taxon>Endopterygota</taxon>
        <taxon>Diptera</taxon>
        <taxon>Brachycera</taxon>
        <taxon>Muscomorpha</taxon>
        <taxon>Ephydroidea</taxon>
        <taxon>Drosophilidae</taxon>
        <taxon>Drosophila</taxon>
    </lineage>
</organism>
<evidence type="ECO:0000313" key="10">
    <source>
        <dbReference type="Proteomes" id="UP000504633"/>
    </source>
</evidence>
<dbReference type="InterPro" id="IPR002110">
    <property type="entry name" value="Ankyrin_rpt"/>
</dbReference>
<evidence type="ECO:0000256" key="6">
    <source>
        <dbReference type="ARBA" id="ARBA00023306"/>
    </source>
</evidence>
<feature type="domain" description="ANKLE2 third alpha/beta" evidence="9">
    <location>
        <begin position="377"/>
        <end position="446"/>
    </location>
</feature>
<feature type="compositionally biased region" description="Low complexity" evidence="8">
    <location>
        <begin position="1155"/>
        <end position="1167"/>
    </location>
</feature>
<dbReference type="PROSITE" id="PS50297">
    <property type="entry name" value="ANK_REP_REGION"/>
    <property type="match status" value="1"/>
</dbReference>
<dbReference type="KEGG" id="dhe:111596563"/>
<evidence type="ECO:0000313" key="11">
    <source>
        <dbReference type="RefSeq" id="XP_023166605.2"/>
    </source>
</evidence>
<keyword evidence="4" id="KW-0256">Endoplasmic reticulum</keyword>
<feature type="region of interest" description="Disordered" evidence="8">
    <location>
        <begin position="1003"/>
        <end position="1099"/>
    </location>
</feature>
<dbReference type="RefSeq" id="XP_023166605.2">
    <property type="nucleotide sequence ID" value="XM_023310837.2"/>
</dbReference>
<keyword evidence="5 7" id="KW-0040">ANK repeat</keyword>
<dbReference type="SMART" id="SM00248">
    <property type="entry name" value="ANK"/>
    <property type="match status" value="2"/>
</dbReference>
<dbReference type="GO" id="GO:0051301">
    <property type="term" value="P:cell division"/>
    <property type="evidence" value="ECO:0007669"/>
    <property type="project" value="UniProtKB-KW"/>
</dbReference>
<dbReference type="OrthoDB" id="7446186at2759"/>
<feature type="region of interest" description="Disordered" evidence="8">
    <location>
        <begin position="109"/>
        <end position="144"/>
    </location>
</feature>
<dbReference type="CTD" id="23141"/>
<dbReference type="GO" id="GO:0005783">
    <property type="term" value="C:endoplasmic reticulum"/>
    <property type="evidence" value="ECO:0007669"/>
    <property type="project" value="UniProtKB-SubCell"/>
</dbReference>
<keyword evidence="6" id="KW-0131">Cell cycle</keyword>
<evidence type="ECO:0000256" key="1">
    <source>
        <dbReference type="ARBA" id="ARBA00004240"/>
    </source>
</evidence>
<proteinExistence type="inferred from homology"/>
<name>A0A6J1LHI3_DROHY</name>
<feature type="compositionally biased region" description="Low complexity" evidence="8">
    <location>
        <begin position="1089"/>
        <end position="1099"/>
    </location>
</feature>
<feature type="region of interest" description="Disordered" evidence="8">
    <location>
        <begin position="1139"/>
        <end position="1167"/>
    </location>
</feature>
<dbReference type="PROSITE" id="PS50088">
    <property type="entry name" value="ANK_REPEAT"/>
    <property type="match status" value="1"/>
</dbReference>
<evidence type="ECO:0000256" key="7">
    <source>
        <dbReference type="PROSITE-ProRule" id="PRU00023"/>
    </source>
</evidence>
<feature type="compositionally biased region" description="Polar residues" evidence="8">
    <location>
        <begin position="119"/>
        <end position="132"/>
    </location>
</feature>
<feature type="compositionally biased region" description="Low complexity" evidence="8">
    <location>
        <begin position="1028"/>
        <end position="1037"/>
    </location>
</feature>
<sequence>MAYFGVYIPPSKAGFEGNLTQCAGSIAADNIKISPECPASAAEESSAYEDPEYPPDSPLWLIFKEKSKALDVLRHYKEARLREFPNREQAESYVQFGFESIQSLKRYGKAKPASKPVQLPTTLSYKPTSGNAESPFSSSPTNSTSALPCSGLPLAMSNMLLSLPNSSNSNNNSSSNSNSISVGNANCTGSSITSLNGERPPFRAPTKQELVDFRKQIEAGNYERVKRIVWDNPRFLISSGDTPTSLKEGYRYNAMHICAQVNQARVAELILKIVSDREFTQLYAGKKSSSEMCAALNVNLLDYYLNMPDKGRGETPLHFAAKNGHIAVVEVLTSYPQCKSLKNTEGMHPKEIICQRVANASIVVIKKLELLLSEPHYVPVLRAIGNQLPPQVGHPFTPNDPPILQHKTDESDRLNVDLKISALAGPMPREQAMNFFRRWKTPPRVGSNMVSPLVNSSYISPMKSPSKAFLNESSGIVSRRRVLFSPRAAPLNVSQNEPNGNHKPHQDGLLPNAEVDPIEHNNNCTYNRCGMPSTPIRQMKPDLFLKYRDTSSSPVIMDASLDISELSLNISVSTLNDSFRERHIKNSDIEKGLEVVGRQLARQEQLEWREYWDFLDAFVDMASMDGLRQLESYLSAKHEQAQASMLAEKSDQAWNFSQMRQYIDLVADRAKSNNSGVSGGPITQVMTPYTCVEKSLQVFAKRITKTLINNIGNMVSINDTLLSELKRLKSLIVSFKDDARFISVDFGKVHSRIAHLVASYIAHSQEVSTALRNQLMQMLRKMLQLNGERREHLHCVCDSMLLVLEQAPTVKLPDALKTEDLCSAAWELEQCCNCLWDGNLSRKTSRRKRTESMRAHAQDLANASSMLATAAAALQSAAVSNVDVVSPIPATNTWRSDNQSDDDDDDTNDDSFFFECGGGDDSTDDEEIFMTPPESRSPILSCDLDPPYELFIFGKEPTKRDLDVLNAIFHVEIDKESLPFVHAWQVAMESFSTAEMDLFPSPKSVQKMHKPSHFIGTPLNTTSNAPNSKSSSILSDSDTVPQPKRLFTFATPKINTGATRRQAPGTPTTPPKPARPQRGPDKSWQLATSSPKQSSSPLPSFASLAMATVHQKLTVASVSQSFQTPLNKMRGIFSKYREVSQDASPMPVSPGYVNSRLSRSLSLEESD</sequence>
<feature type="compositionally biased region" description="Low complexity" evidence="8">
    <location>
        <begin position="134"/>
        <end position="144"/>
    </location>
</feature>
<dbReference type="OMA" id="RVKRIVW"/>
<dbReference type="GO" id="GO:0031468">
    <property type="term" value="P:nuclear membrane reassembly"/>
    <property type="evidence" value="ECO:0007669"/>
    <property type="project" value="UniProtKB-ARBA"/>
</dbReference>
<gene>
    <name evidence="11" type="primary">LOC111596563</name>
</gene>
<dbReference type="GO" id="GO:0051721">
    <property type="term" value="F:protein phosphatase 2A binding"/>
    <property type="evidence" value="ECO:0007669"/>
    <property type="project" value="TreeGrafter"/>
</dbReference>
<evidence type="ECO:0000256" key="4">
    <source>
        <dbReference type="ARBA" id="ARBA00022824"/>
    </source>
</evidence>
<dbReference type="Pfam" id="PF00023">
    <property type="entry name" value="Ank"/>
    <property type="match status" value="1"/>
</dbReference>
<dbReference type="PANTHER" id="PTHR12349">
    <property type="entry name" value="ANKYRIN REPEAT AND LEM DOMAIN-CONTAINING PROTEIN 2"/>
    <property type="match status" value="1"/>
</dbReference>
<feature type="compositionally biased region" description="Polar residues" evidence="8">
    <location>
        <begin position="1018"/>
        <end position="1027"/>
    </location>
</feature>
<evidence type="ECO:0000259" key="9">
    <source>
        <dbReference type="Pfam" id="PF24567"/>
    </source>
</evidence>